<reference evidence="1 2" key="1">
    <citation type="submission" date="2018-06" db="EMBL/GenBank/DDBJ databases">
        <authorList>
            <consortium name="Pathogen Informatics"/>
            <person name="Doyle S."/>
        </authorList>
    </citation>
    <scope>NUCLEOTIDE SEQUENCE [LARGE SCALE GENOMIC DNA]</scope>
    <source>
        <strain evidence="1 2">NCTC12112</strain>
    </source>
</reference>
<protein>
    <submittedName>
        <fullName evidence="1">Uncharacterized protein</fullName>
    </submittedName>
</protein>
<gene>
    <name evidence="1" type="ORF">NCTC12112_01773</name>
</gene>
<dbReference type="EMBL" id="LS483487">
    <property type="protein sequence ID" value="SQJ04007.1"/>
    <property type="molecule type" value="Genomic_DNA"/>
</dbReference>
<name>A0AAX2JC79_9FUSO</name>
<proteinExistence type="predicted"/>
<dbReference type="Proteomes" id="UP000249008">
    <property type="component" value="Chromosome 1"/>
</dbReference>
<dbReference type="GeneID" id="78456441"/>
<evidence type="ECO:0000313" key="2">
    <source>
        <dbReference type="Proteomes" id="UP000249008"/>
    </source>
</evidence>
<accession>A0AAX2JC79</accession>
<dbReference type="RefSeq" id="WP_005980136.1">
    <property type="nucleotide sequence ID" value="NZ_BAABXY010000001.1"/>
</dbReference>
<evidence type="ECO:0000313" key="1">
    <source>
        <dbReference type="EMBL" id="SQJ04007.1"/>
    </source>
</evidence>
<dbReference type="AlphaFoldDB" id="A0AAX2JC79"/>
<organism evidence="1 2">
    <name type="scientific">Fusobacterium ulcerans</name>
    <dbReference type="NCBI Taxonomy" id="861"/>
    <lineage>
        <taxon>Bacteria</taxon>
        <taxon>Fusobacteriati</taxon>
        <taxon>Fusobacteriota</taxon>
        <taxon>Fusobacteriia</taxon>
        <taxon>Fusobacteriales</taxon>
        <taxon>Fusobacteriaceae</taxon>
        <taxon>Fusobacterium</taxon>
    </lineage>
</organism>
<sequence>MKSRKEDLTNLNILEELNRKVQIEKKDEKEEFHEITNLNILEKLNRNTEIEKDKKK</sequence>